<dbReference type="AlphaFoldDB" id="A0A2J6TK44"/>
<feature type="compositionally biased region" description="Polar residues" evidence="1">
    <location>
        <begin position="65"/>
        <end position="74"/>
    </location>
</feature>
<accession>A0A2J6TK44</accession>
<proteinExistence type="predicted"/>
<dbReference type="RefSeq" id="XP_024740297.1">
    <property type="nucleotide sequence ID" value="XM_024886578.1"/>
</dbReference>
<keyword evidence="3" id="KW-1185">Reference proteome</keyword>
<gene>
    <name evidence="2" type="ORF">K444DRAFT_661394</name>
</gene>
<feature type="compositionally biased region" description="Basic and acidic residues" evidence="1">
    <location>
        <begin position="133"/>
        <end position="147"/>
    </location>
</feature>
<dbReference type="InParanoid" id="A0A2J6TK44"/>
<feature type="region of interest" description="Disordered" evidence="1">
    <location>
        <begin position="133"/>
        <end position="169"/>
    </location>
</feature>
<dbReference type="EMBL" id="KZ613782">
    <property type="protein sequence ID" value="PMD63393.1"/>
    <property type="molecule type" value="Genomic_DNA"/>
</dbReference>
<evidence type="ECO:0000256" key="1">
    <source>
        <dbReference type="SAM" id="MobiDB-lite"/>
    </source>
</evidence>
<dbReference type="Proteomes" id="UP000235371">
    <property type="component" value="Unassembled WGS sequence"/>
</dbReference>
<feature type="region of interest" description="Disordered" evidence="1">
    <location>
        <begin position="35"/>
        <end position="76"/>
    </location>
</feature>
<feature type="compositionally biased region" description="Basic and acidic residues" evidence="1">
    <location>
        <begin position="155"/>
        <end position="169"/>
    </location>
</feature>
<name>A0A2J6TK44_9HELO</name>
<protein>
    <submittedName>
        <fullName evidence="2">Uncharacterized protein</fullName>
    </submittedName>
</protein>
<evidence type="ECO:0000313" key="2">
    <source>
        <dbReference type="EMBL" id="PMD63393.1"/>
    </source>
</evidence>
<sequence length="222" mass="25355">MDPPPPYFPRVPLTPQDCETASIHSAAPSYISEAPTYTSLLPPSPSSSPRTGLPSPYGTPESLRNPRTQANSIPSLDVYRVSSFPRTHPSNPTARHYHSVASRRASLLTMQEQSTLLAAALHGEDGIERMKRRMEGEERERGIRANEDPELVGEEAAKRNREEREKREGRWGVLEKEDRRWDWLLAQMSDWEERDKSWKKFRRELEGGKRAKLAKRLGMGRP</sequence>
<evidence type="ECO:0000313" key="3">
    <source>
        <dbReference type="Proteomes" id="UP000235371"/>
    </source>
</evidence>
<feature type="compositionally biased region" description="Low complexity" evidence="1">
    <location>
        <begin position="35"/>
        <end position="56"/>
    </location>
</feature>
<dbReference type="GeneID" id="36594655"/>
<dbReference type="OrthoDB" id="4203030at2759"/>
<organism evidence="2 3">
    <name type="scientific">Hyaloscypha bicolor E</name>
    <dbReference type="NCBI Taxonomy" id="1095630"/>
    <lineage>
        <taxon>Eukaryota</taxon>
        <taxon>Fungi</taxon>
        <taxon>Dikarya</taxon>
        <taxon>Ascomycota</taxon>
        <taxon>Pezizomycotina</taxon>
        <taxon>Leotiomycetes</taxon>
        <taxon>Helotiales</taxon>
        <taxon>Hyaloscyphaceae</taxon>
        <taxon>Hyaloscypha</taxon>
        <taxon>Hyaloscypha bicolor</taxon>
    </lineage>
</organism>
<reference evidence="2 3" key="1">
    <citation type="submission" date="2016-04" db="EMBL/GenBank/DDBJ databases">
        <title>A degradative enzymes factory behind the ericoid mycorrhizal symbiosis.</title>
        <authorList>
            <consortium name="DOE Joint Genome Institute"/>
            <person name="Martino E."/>
            <person name="Morin E."/>
            <person name="Grelet G."/>
            <person name="Kuo A."/>
            <person name="Kohler A."/>
            <person name="Daghino S."/>
            <person name="Barry K."/>
            <person name="Choi C."/>
            <person name="Cichocki N."/>
            <person name="Clum A."/>
            <person name="Copeland A."/>
            <person name="Hainaut M."/>
            <person name="Haridas S."/>
            <person name="Labutti K."/>
            <person name="Lindquist E."/>
            <person name="Lipzen A."/>
            <person name="Khouja H.-R."/>
            <person name="Murat C."/>
            <person name="Ohm R."/>
            <person name="Olson A."/>
            <person name="Spatafora J."/>
            <person name="Veneault-Fourrey C."/>
            <person name="Henrissat B."/>
            <person name="Grigoriev I."/>
            <person name="Martin F."/>
            <person name="Perotto S."/>
        </authorList>
    </citation>
    <scope>NUCLEOTIDE SEQUENCE [LARGE SCALE GENOMIC DNA]</scope>
    <source>
        <strain evidence="2 3">E</strain>
    </source>
</reference>